<organism evidence="1 2">
    <name type="scientific">Clonorchis sinensis</name>
    <name type="common">Chinese liver fluke</name>
    <dbReference type="NCBI Taxonomy" id="79923"/>
    <lineage>
        <taxon>Eukaryota</taxon>
        <taxon>Metazoa</taxon>
        <taxon>Spiralia</taxon>
        <taxon>Lophotrochozoa</taxon>
        <taxon>Platyhelminthes</taxon>
        <taxon>Trematoda</taxon>
        <taxon>Digenea</taxon>
        <taxon>Opisthorchiida</taxon>
        <taxon>Opisthorchiata</taxon>
        <taxon>Opisthorchiidae</taxon>
        <taxon>Clonorchis</taxon>
    </lineage>
</organism>
<dbReference type="InParanoid" id="A0A419Q5L6"/>
<evidence type="ECO:0000313" key="2">
    <source>
        <dbReference type="Proteomes" id="UP000286415"/>
    </source>
</evidence>
<gene>
    <name evidence="1" type="ORF">CSKR_201514</name>
</gene>
<proteinExistence type="predicted"/>
<dbReference type="AlphaFoldDB" id="A0A419Q5L6"/>
<accession>A0A419Q5L6</accession>
<dbReference type="OrthoDB" id="6248079at2759"/>
<keyword evidence="2" id="KW-1185">Reference proteome</keyword>
<reference evidence="1 2" key="1">
    <citation type="journal article" date="2018" name="Biotechnol. Adv.">
        <title>Improved genomic resources and new bioinformatic workflow for the carcinogenic parasite Clonorchis sinensis: Biotechnological implications.</title>
        <authorList>
            <person name="Wang D."/>
            <person name="Korhonen P.K."/>
            <person name="Gasser R.B."/>
            <person name="Young N.D."/>
        </authorList>
    </citation>
    <scope>NUCLEOTIDE SEQUENCE [LARGE SCALE GENOMIC DNA]</scope>
    <source>
        <strain evidence="1">Cs-k2</strain>
    </source>
</reference>
<dbReference type="EMBL" id="NIRI02000042">
    <property type="protein sequence ID" value="KAG5451777.1"/>
    <property type="molecule type" value="Genomic_DNA"/>
</dbReference>
<name>A0A419Q5L6_CLOSI</name>
<evidence type="ECO:0000313" key="1">
    <source>
        <dbReference type="EMBL" id="KAG5451777.1"/>
    </source>
</evidence>
<dbReference type="Proteomes" id="UP000286415">
    <property type="component" value="Unassembled WGS sequence"/>
</dbReference>
<protein>
    <submittedName>
        <fullName evidence="1">Uncharacterized protein</fullName>
    </submittedName>
</protein>
<reference evidence="1 2" key="2">
    <citation type="journal article" date="2021" name="Genomics">
        <title>High-quality reference genome for Clonorchis sinensis.</title>
        <authorList>
            <person name="Young N.D."/>
            <person name="Stroehlein A.J."/>
            <person name="Kinkar L."/>
            <person name="Wang T."/>
            <person name="Sohn W.M."/>
            <person name="Chang B.C.H."/>
            <person name="Kaur P."/>
            <person name="Weisz D."/>
            <person name="Dudchenko O."/>
            <person name="Aiden E.L."/>
            <person name="Korhonen P.K."/>
            <person name="Gasser R.B."/>
        </authorList>
    </citation>
    <scope>NUCLEOTIDE SEQUENCE [LARGE SCALE GENOMIC DNA]</scope>
    <source>
        <strain evidence="1">Cs-k2</strain>
    </source>
</reference>
<comment type="caution">
    <text evidence="1">The sequence shown here is derived from an EMBL/GenBank/DDBJ whole genome shotgun (WGS) entry which is preliminary data.</text>
</comment>
<sequence length="134" mass="14752">MPKDGVILVSSSTNTRLLSSVGLSSLRTSESKVLRSKKTEAVRMYIGIGFPSHELARFLAGILKPLTGKSSNHIKNSYDFANKAVGVIVEPDDILVSFDVFVIYKCTKRRLFRNSKATATSGHHPFSTDTDYGR</sequence>